<feature type="domain" description="Phorbol-ester/DAG-type" evidence="20">
    <location>
        <begin position="434"/>
        <end position="482"/>
    </location>
</feature>
<dbReference type="Gene3D" id="3.30.200.20">
    <property type="entry name" value="Phosphorylase Kinase, domain 1"/>
    <property type="match status" value="1"/>
</dbReference>
<keyword evidence="7" id="KW-0677">Repeat</keyword>
<evidence type="ECO:0000256" key="1">
    <source>
        <dbReference type="ARBA" id="ARBA00005490"/>
    </source>
</evidence>
<dbReference type="Pfam" id="PF00069">
    <property type="entry name" value="Pkinase"/>
    <property type="match status" value="1"/>
</dbReference>
<keyword evidence="15" id="KW-0175">Coiled coil</keyword>
<dbReference type="PROSITE" id="PS50081">
    <property type="entry name" value="ZF_DAG_PE_2"/>
    <property type="match status" value="2"/>
</dbReference>
<dbReference type="SMART" id="SM00220">
    <property type="entry name" value="S_TKc"/>
    <property type="match status" value="1"/>
</dbReference>
<dbReference type="PANTHER" id="PTHR24351">
    <property type="entry name" value="RIBOSOMAL PROTEIN S6 KINASE"/>
    <property type="match status" value="1"/>
</dbReference>
<dbReference type="Gene3D" id="1.10.510.10">
    <property type="entry name" value="Transferase(Phosphotransferase) domain 1"/>
    <property type="match status" value="1"/>
</dbReference>
<evidence type="ECO:0000256" key="6">
    <source>
        <dbReference type="ARBA" id="ARBA00022723"/>
    </source>
</evidence>
<dbReference type="Pfam" id="PF00130">
    <property type="entry name" value="C1_1"/>
    <property type="match status" value="2"/>
</dbReference>
<dbReference type="GO" id="GO:0005524">
    <property type="term" value="F:ATP binding"/>
    <property type="evidence" value="ECO:0007669"/>
    <property type="project" value="UniProtKB-UniRule"/>
</dbReference>
<dbReference type="InterPro" id="IPR011009">
    <property type="entry name" value="Kinase-like_dom_sf"/>
</dbReference>
<evidence type="ECO:0000256" key="15">
    <source>
        <dbReference type="PROSITE-ProRule" id="PRU01207"/>
    </source>
</evidence>
<dbReference type="PROSITE" id="PS51285">
    <property type="entry name" value="AGC_KINASE_CTER"/>
    <property type="match status" value="1"/>
</dbReference>
<dbReference type="GO" id="GO:0007165">
    <property type="term" value="P:signal transduction"/>
    <property type="evidence" value="ECO:0007669"/>
    <property type="project" value="InterPro"/>
</dbReference>
<organism evidence="23 24">
    <name type="scientific">Clathrus columnatus</name>
    <dbReference type="NCBI Taxonomy" id="1419009"/>
    <lineage>
        <taxon>Eukaryota</taxon>
        <taxon>Fungi</taxon>
        <taxon>Dikarya</taxon>
        <taxon>Basidiomycota</taxon>
        <taxon>Agaricomycotina</taxon>
        <taxon>Agaricomycetes</taxon>
        <taxon>Phallomycetidae</taxon>
        <taxon>Phallales</taxon>
        <taxon>Clathraceae</taxon>
        <taxon>Clathrus</taxon>
    </lineage>
</organism>
<evidence type="ECO:0000256" key="9">
    <source>
        <dbReference type="ARBA" id="ARBA00022771"/>
    </source>
</evidence>
<feature type="domain" description="C2" evidence="18">
    <location>
        <begin position="197"/>
        <end position="321"/>
    </location>
</feature>
<keyword evidence="9" id="KW-0863">Zinc-finger</keyword>
<keyword evidence="8 16" id="KW-0547">Nucleotide-binding</keyword>
<evidence type="ECO:0000256" key="8">
    <source>
        <dbReference type="ARBA" id="ARBA00022741"/>
    </source>
</evidence>
<keyword evidence="24" id="KW-1185">Reference proteome</keyword>
<feature type="region of interest" description="Disordered" evidence="17">
    <location>
        <begin position="722"/>
        <end position="754"/>
    </location>
</feature>
<feature type="domain" description="REM-1" evidence="22">
    <location>
        <begin position="113"/>
        <end position="194"/>
    </location>
</feature>
<name>A0AAV5ARN0_9AGAM</name>
<feature type="region of interest" description="Disordered" evidence="17">
    <location>
        <begin position="592"/>
        <end position="625"/>
    </location>
</feature>
<evidence type="ECO:0000313" key="24">
    <source>
        <dbReference type="Proteomes" id="UP001050691"/>
    </source>
</evidence>
<dbReference type="EMBL" id="BPWL01000011">
    <property type="protein sequence ID" value="GJJ15683.1"/>
    <property type="molecule type" value="Genomic_DNA"/>
</dbReference>
<feature type="binding site" evidence="16">
    <location>
        <position position="795"/>
    </location>
    <ligand>
        <name>ATP</name>
        <dbReference type="ChEBI" id="CHEBI:30616"/>
    </ligand>
</feature>
<evidence type="ECO:0000256" key="12">
    <source>
        <dbReference type="ARBA" id="ARBA00022840"/>
    </source>
</evidence>
<evidence type="ECO:0000259" key="20">
    <source>
        <dbReference type="PROSITE" id="PS50081"/>
    </source>
</evidence>
<evidence type="ECO:0000256" key="2">
    <source>
        <dbReference type="ARBA" id="ARBA00012429"/>
    </source>
</evidence>
<feature type="domain" description="Phorbol-ester/DAG-type" evidence="20">
    <location>
        <begin position="502"/>
        <end position="552"/>
    </location>
</feature>
<dbReference type="InterPro" id="IPR000008">
    <property type="entry name" value="C2_dom"/>
</dbReference>
<comment type="similarity">
    <text evidence="1">Belongs to the protein kinase superfamily. AGC Ser/Thr protein kinase family. PKC subfamily.</text>
</comment>
<dbReference type="PROSITE" id="PS00107">
    <property type="entry name" value="PROTEIN_KINASE_ATP"/>
    <property type="match status" value="1"/>
</dbReference>
<keyword evidence="11" id="KW-0862">Zinc</keyword>
<dbReference type="FunFam" id="1.10.510.10:FF:000101">
    <property type="entry name" value="Protein kinase C"/>
    <property type="match status" value="1"/>
</dbReference>
<dbReference type="FunFam" id="3.30.200.20:FF:000103">
    <property type="entry name" value="Protein kinase C"/>
    <property type="match status" value="1"/>
</dbReference>
<dbReference type="CDD" id="cd20823">
    <property type="entry name" value="C1_ScPKC1-like_rpt2"/>
    <property type="match status" value="1"/>
</dbReference>
<dbReference type="SUPFAM" id="SSF56112">
    <property type="entry name" value="Protein kinase-like (PK-like)"/>
    <property type="match status" value="1"/>
</dbReference>
<evidence type="ECO:0000256" key="7">
    <source>
        <dbReference type="ARBA" id="ARBA00022737"/>
    </source>
</evidence>
<accession>A0AAV5ARN0</accession>
<keyword evidence="10" id="KW-0418">Kinase</keyword>
<evidence type="ECO:0000259" key="18">
    <source>
        <dbReference type="PROSITE" id="PS50004"/>
    </source>
</evidence>
<feature type="region of interest" description="Disordered" evidence="17">
    <location>
        <begin position="38"/>
        <end position="60"/>
    </location>
</feature>
<feature type="region of interest" description="Disordered" evidence="17">
    <location>
        <begin position="337"/>
        <end position="368"/>
    </location>
</feature>
<dbReference type="InterPro" id="IPR046349">
    <property type="entry name" value="C1-like_sf"/>
</dbReference>
<dbReference type="SMART" id="SM00742">
    <property type="entry name" value="Hr1"/>
    <property type="match status" value="1"/>
</dbReference>
<dbReference type="SUPFAM" id="SSF46585">
    <property type="entry name" value="HR1 repeat"/>
    <property type="match status" value="1"/>
</dbReference>
<dbReference type="GO" id="GO:0009272">
    <property type="term" value="P:fungal-type cell wall biogenesis"/>
    <property type="evidence" value="ECO:0007669"/>
    <property type="project" value="InterPro"/>
</dbReference>
<feature type="region of interest" description="Disordered" evidence="17">
    <location>
        <begin position="642"/>
        <end position="708"/>
    </location>
</feature>
<dbReference type="PROSITE" id="PS51860">
    <property type="entry name" value="REM_1"/>
    <property type="match status" value="1"/>
</dbReference>
<feature type="domain" description="AGC-kinase C-terminal" evidence="21">
    <location>
        <begin position="1026"/>
        <end position="1094"/>
    </location>
</feature>
<feature type="domain" description="Protein kinase" evidence="19">
    <location>
        <begin position="766"/>
        <end position="1025"/>
    </location>
</feature>
<evidence type="ECO:0000256" key="13">
    <source>
        <dbReference type="ARBA" id="ARBA00047272"/>
    </source>
</evidence>
<keyword evidence="5" id="KW-0808">Transferase</keyword>
<evidence type="ECO:0000313" key="23">
    <source>
        <dbReference type="EMBL" id="GJJ15683.1"/>
    </source>
</evidence>
<dbReference type="InterPro" id="IPR017441">
    <property type="entry name" value="Protein_kinase_ATP_BS"/>
</dbReference>
<dbReference type="Pfam" id="PF02185">
    <property type="entry name" value="HR1"/>
    <property type="match status" value="1"/>
</dbReference>
<evidence type="ECO:0000256" key="16">
    <source>
        <dbReference type="PROSITE-ProRule" id="PRU10141"/>
    </source>
</evidence>
<dbReference type="Gene3D" id="2.60.40.150">
    <property type="entry name" value="C2 domain"/>
    <property type="match status" value="1"/>
</dbReference>
<dbReference type="SMART" id="SM00239">
    <property type="entry name" value="C2"/>
    <property type="match status" value="1"/>
</dbReference>
<dbReference type="PROSITE" id="PS00108">
    <property type="entry name" value="PROTEIN_KINASE_ST"/>
    <property type="match status" value="1"/>
</dbReference>
<evidence type="ECO:0000256" key="17">
    <source>
        <dbReference type="SAM" id="MobiDB-lite"/>
    </source>
</evidence>
<dbReference type="InterPro" id="IPR011072">
    <property type="entry name" value="HR1_rho-bd"/>
</dbReference>
<dbReference type="Pfam" id="PF00168">
    <property type="entry name" value="C2"/>
    <property type="match status" value="1"/>
</dbReference>
<dbReference type="PROSITE" id="PS50004">
    <property type="entry name" value="C2"/>
    <property type="match status" value="1"/>
</dbReference>
<dbReference type="InterPro" id="IPR035892">
    <property type="entry name" value="C2_domain_sf"/>
</dbReference>
<dbReference type="FunFam" id="3.30.60.20:FF:000034">
    <property type="entry name" value="Protein kinase C"/>
    <property type="match status" value="1"/>
</dbReference>
<dbReference type="Gene3D" id="3.30.60.20">
    <property type="match status" value="2"/>
</dbReference>
<dbReference type="SMART" id="SM00109">
    <property type="entry name" value="C1"/>
    <property type="match status" value="2"/>
</dbReference>
<dbReference type="InterPro" id="IPR000961">
    <property type="entry name" value="AGC-kinase_C"/>
</dbReference>
<evidence type="ECO:0000256" key="5">
    <source>
        <dbReference type="ARBA" id="ARBA00022679"/>
    </source>
</evidence>
<keyword evidence="6" id="KW-0479">Metal-binding</keyword>
<dbReference type="Proteomes" id="UP001050691">
    <property type="component" value="Unassembled WGS sequence"/>
</dbReference>
<dbReference type="GO" id="GO:0008270">
    <property type="term" value="F:zinc ion binding"/>
    <property type="evidence" value="ECO:0007669"/>
    <property type="project" value="UniProtKB-KW"/>
</dbReference>
<dbReference type="CDD" id="cd20822">
    <property type="entry name" value="C1_ScPKC1-like_rpt1"/>
    <property type="match status" value="1"/>
</dbReference>
<dbReference type="SUPFAM" id="SSF57889">
    <property type="entry name" value="Cysteine-rich domain"/>
    <property type="match status" value="2"/>
</dbReference>
<evidence type="ECO:0000259" key="19">
    <source>
        <dbReference type="PROSITE" id="PS50011"/>
    </source>
</evidence>
<dbReference type="InterPro" id="IPR000719">
    <property type="entry name" value="Prot_kinase_dom"/>
</dbReference>
<keyword evidence="4" id="KW-0597">Phosphoprotein</keyword>
<feature type="compositionally biased region" description="Low complexity" evidence="17">
    <location>
        <begin position="725"/>
        <end position="742"/>
    </location>
</feature>
<comment type="caution">
    <text evidence="23">The sequence shown here is derived from an EMBL/GenBank/DDBJ whole genome shotgun (WGS) entry which is preliminary data.</text>
</comment>
<evidence type="ECO:0000259" key="22">
    <source>
        <dbReference type="PROSITE" id="PS51860"/>
    </source>
</evidence>
<dbReference type="CDD" id="cd05570">
    <property type="entry name" value="STKc_PKC"/>
    <property type="match status" value="1"/>
</dbReference>
<dbReference type="PROSITE" id="PS50011">
    <property type="entry name" value="PROTEIN_KINASE_DOM"/>
    <property type="match status" value="1"/>
</dbReference>
<dbReference type="PROSITE" id="PS00479">
    <property type="entry name" value="ZF_DAG_PE_1"/>
    <property type="match status" value="1"/>
</dbReference>
<dbReference type="GO" id="GO:0004697">
    <property type="term" value="F:diacylglycerol-dependent serine/threonine kinase activity"/>
    <property type="evidence" value="ECO:0007669"/>
    <property type="project" value="UniProtKB-EC"/>
</dbReference>
<comment type="catalytic activity">
    <reaction evidence="13">
        <text>L-threonyl-[protein] + ATP = O-phospho-L-threonyl-[protein] + ADP + H(+)</text>
        <dbReference type="Rhea" id="RHEA:46608"/>
        <dbReference type="Rhea" id="RHEA-COMP:11060"/>
        <dbReference type="Rhea" id="RHEA-COMP:11605"/>
        <dbReference type="ChEBI" id="CHEBI:15378"/>
        <dbReference type="ChEBI" id="CHEBI:30013"/>
        <dbReference type="ChEBI" id="CHEBI:30616"/>
        <dbReference type="ChEBI" id="CHEBI:61977"/>
        <dbReference type="ChEBI" id="CHEBI:456216"/>
        <dbReference type="EC" id="2.7.11.13"/>
    </reaction>
</comment>
<dbReference type="InterPro" id="IPR036274">
    <property type="entry name" value="HR1_rpt_sf"/>
</dbReference>
<comment type="catalytic activity">
    <reaction evidence="14">
        <text>L-seryl-[protein] + ATP = O-phospho-L-seryl-[protein] + ADP + H(+)</text>
        <dbReference type="Rhea" id="RHEA:17989"/>
        <dbReference type="Rhea" id="RHEA-COMP:9863"/>
        <dbReference type="Rhea" id="RHEA-COMP:11604"/>
        <dbReference type="ChEBI" id="CHEBI:15378"/>
        <dbReference type="ChEBI" id="CHEBI:29999"/>
        <dbReference type="ChEBI" id="CHEBI:30616"/>
        <dbReference type="ChEBI" id="CHEBI:83421"/>
        <dbReference type="ChEBI" id="CHEBI:456216"/>
        <dbReference type="EC" id="2.7.11.13"/>
    </reaction>
</comment>
<dbReference type="InterPro" id="IPR037312">
    <property type="entry name" value="PKC-like_HR1"/>
</dbReference>
<feature type="compositionally biased region" description="Low complexity" evidence="17">
    <location>
        <begin position="337"/>
        <end position="348"/>
    </location>
</feature>
<proteinExistence type="inferred from homology"/>
<reference evidence="23" key="1">
    <citation type="submission" date="2021-10" db="EMBL/GenBank/DDBJ databases">
        <title>De novo Genome Assembly of Clathrus columnatus (Basidiomycota, Fungi) Using Illumina and Nanopore Sequence Data.</title>
        <authorList>
            <person name="Ogiso-Tanaka E."/>
            <person name="Itagaki H."/>
            <person name="Hosoya T."/>
            <person name="Hosaka K."/>
        </authorList>
    </citation>
    <scope>NUCLEOTIDE SEQUENCE</scope>
    <source>
        <strain evidence="23">MO-923</strain>
    </source>
</reference>
<dbReference type="InterPro" id="IPR008271">
    <property type="entry name" value="Ser/Thr_kinase_AS"/>
</dbReference>
<evidence type="ECO:0000259" key="21">
    <source>
        <dbReference type="PROSITE" id="PS51285"/>
    </source>
</evidence>
<dbReference type="AlphaFoldDB" id="A0AAV5ARN0"/>
<dbReference type="CDD" id="cd11620">
    <property type="entry name" value="HR1_PKC-like_2_fungi"/>
    <property type="match status" value="1"/>
</dbReference>
<evidence type="ECO:0000256" key="14">
    <source>
        <dbReference type="ARBA" id="ARBA00047470"/>
    </source>
</evidence>
<dbReference type="Pfam" id="PF00433">
    <property type="entry name" value="Pkinase_C"/>
    <property type="match status" value="1"/>
</dbReference>
<evidence type="ECO:0000256" key="4">
    <source>
        <dbReference type="ARBA" id="ARBA00022553"/>
    </source>
</evidence>
<keyword evidence="12 16" id="KW-0067">ATP-binding</keyword>
<protein>
    <recommendedName>
        <fullName evidence="2">protein kinase C</fullName>
        <ecNumber evidence="2">2.7.11.13</ecNumber>
    </recommendedName>
</protein>
<dbReference type="EC" id="2.7.11.13" evidence="2"/>
<evidence type="ECO:0000256" key="10">
    <source>
        <dbReference type="ARBA" id="ARBA00022777"/>
    </source>
</evidence>
<dbReference type="SUPFAM" id="SSF49562">
    <property type="entry name" value="C2 domain (Calcium/lipid-binding domain, CaLB)"/>
    <property type="match status" value="1"/>
</dbReference>
<keyword evidence="3" id="KW-0723">Serine/threonine-protein kinase</keyword>
<evidence type="ECO:0000256" key="3">
    <source>
        <dbReference type="ARBA" id="ARBA00022527"/>
    </source>
</evidence>
<dbReference type="FunFam" id="3.30.60.20:FF:000014">
    <property type="entry name" value="Protein kinase C"/>
    <property type="match status" value="1"/>
</dbReference>
<feature type="region of interest" description="Disordered" evidence="17">
    <location>
        <begin position="192"/>
        <end position="216"/>
    </location>
</feature>
<evidence type="ECO:0000256" key="11">
    <source>
        <dbReference type="ARBA" id="ARBA00022833"/>
    </source>
</evidence>
<gene>
    <name evidence="23" type="ORF">Clacol_009961</name>
</gene>
<sequence>MRLATNNQDVIRRANTQILTAQRSLSYFEETLRQLQAKKQQNQATDGFTGPQISPGGLPPPGAQYANVGMNRMPDDRTRLSPMSPNGDWDGGSSQNTLPMPKVKNYTALDLVKADTPLTTAKISRMLHQLEFKLQVEKQYKNGIDKMSKLYQADLDRKGRDIEAKKMESKRVESDTKIQLLQTALKQYKNLHIIDGPDEDETPEGEDRKDNLRKPQSGKLVISIRGAKELDHAPFLKSGRSYKAINDTTVAIKVEGTQRAKTHPSRTDRWMEDFEIPVDKANEVEITIYDKQVGSDIPVPIGMAWFNLNDVVEALRRAKVQEEGKGGGWVTAGAMRDSSYSGSTDSSGNFMPQGGMGAGPPFGNPPPPPPGYPAQQAEGIEAWFSVVPSGALAMRVDFVKENVRKRPLDAGGLGGLGRQGALRKRKGEVHEMNGHKFIQKQFYQIILCAFCNEFLLNALGYQCEDCRYTCHKKCYEKVVTKCISKSTNELDRDEVKIKHRIPHRFETITNIGANWCCHCGYMLPLGRKNARKCTECDLTCHASCTHLVPDFCGMPMETANLLLAQWRTIDSNKRQRSQAPQILPPVPMEEMTKQMEDARLSPAPPPVPKHDQSTMPMEQGFPPTVQTSVVAPMPVQAPVYSPFGQTPVSAGGDQRYPQPSQAAHPYNPPPLGVSIPRPGSRTPVPPSPGGAYRQDGQLPPPPQQTIPMRPDEQKLIIEQSQGYYQQQRLSSQQPQPQLIPQQPQQPPQQPPQRVISRRRKVGLDDFNFLAVLGKGNFGKVMLAEEKKSNELYAIKVLKKEFIIDNDEVESTRSEKRVFLAAAKERHPFLLGLHSCFQTETRIYFVMEYVSGGDLMLHIQRKQFSLRQAKFYASEVLLALEYFHSQGIVYRDLKLDNILLTLDGHIKVADYGLCKEDMWYGNTTSTFCGTPEFMAPEILLEQRYGRAVDWWAFGVLMYEMLLGQSPFRGDDEDEIFDAILEDEPLYPITMPRDAVSILQKLLTREPSRRLGSGKADAEEIKRHAFFKDVNFDDVFHKRIPSPYYPTVNGSADTSNFDEEFTREQPTLTPVHGQLSARDQGEFQGFSWVASWADTM</sequence>
<dbReference type="InterPro" id="IPR002219">
    <property type="entry name" value="PKC_DAG/PE"/>
</dbReference>
<dbReference type="InterPro" id="IPR017892">
    <property type="entry name" value="Pkinase_C"/>
</dbReference>
<dbReference type="SMART" id="SM00133">
    <property type="entry name" value="S_TK_X"/>
    <property type="match status" value="1"/>
</dbReference>